<dbReference type="AlphaFoldDB" id="A0A0F9JFG7"/>
<sequence>MTMTMNFMVGGAMRKVVVKGRKISFLTPELNFVPLIIDLDKLDEQKERIEKMKMDKKYIKKLASLTTEKKIANDIAKDFKQSGWRLVYQDGIS</sequence>
<proteinExistence type="predicted"/>
<dbReference type="EMBL" id="LAZR01010143">
    <property type="protein sequence ID" value="KKM68574.1"/>
    <property type="molecule type" value="Genomic_DNA"/>
</dbReference>
<gene>
    <name evidence="1" type="ORF">LCGC14_1459490</name>
</gene>
<accession>A0A0F9JFG7</accession>
<name>A0A0F9JFG7_9ZZZZ</name>
<organism evidence="1">
    <name type="scientific">marine sediment metagenome</name>
    <dbReference type="NCBI Taxonomy" id="412755"/>
    <lineage>
        <taxon>unclassified sequences</taxon>
        <taxon>metagenomes</taxon>
        <taxon>ecological metagenomes</taxon>
    </lineage>
</organism>
<comment type="caution">
    <text evidence="1">The sequence shown here is derived from an EMBL/GenBank/DDBJ whole genome shotgun (WGS) entry which is preliminary data.</text>
</comment>
<protein>
    <submittedName>
        <fullName evidence="1">Uncharacterized protein</fullName>
    </submittedName>
</protein>
<evidence type="ECO:0000313" key="1">
    <source>
        <dbReference type="EMBL" id="KKM68574.1"/>
    </source>
</evidence>
<reference evidence="1" key="1">
    <citation type="journal article" date="2015" name="Nature">
        <title>Complex archaea that bridge the gap between prokaryotes and eukaryotes.</title>
        <authorList>
            <person name="Spang A."/>
            <person name="Saw J.H."/>
            <person name="Jorgensen S.L."/>
            <person name="Zaremba-Niedzwiedzka K."/>
            <person name="Martijn J."/>
            <person name="Lind A.E."/>
            <person name="van Eijk R."/>
            <person name="Schleper C."/>
            <person name="Guy L."/>
            <person name="Ettema T.J."/>
        </authorList>
    </citation>
    <scope>NUCLEOTIDE SEQUENCE</scope>
</reference>